<feature type="region of interest" description="Disordered" evidence="1">
    <location>
        <begin position="220"/>
        <end position="251"/>
    </location>
</feature>
<gene>
    <name evidence="3" type="ORF">IEZ26_00750</name>
</gene>
<sequence>MSSPVRPTAPAAPSGHVLSRGRRRLVPVFVLAAVLGALALVEQPTLSAHGESTRQAKASEVGLLTRKTPDAEVRTGPEREVGMRFKAKVAGTAVGVRYYKPRKSKASTPASATLWSKSGKVLARTKLGPVKGKGWKKVGFDSGVKLAAGKGYVVSVHTGAKGIHAATPGGWSKAKSNAQLRAPGDSNGVTRPGSKARFPSHEARGDANYWVDVRFVPADAGTTPAPTPTATPTTPPPGGWPGPDNTGVPAGTTLAPYTGPCTITSARTISGADVLSKCSDALVIQTTGVVIEKSLVPGVWSIYGDGDSSVSITDSDVRAGSVSTAGIWGYNITARRVDVTGGQHSFQCNNNCEVTDSWLHDQYNPDGGSFHNNAFISNGGHTMVIRHNTLHCTAILNSNDGGCSGDLSLFGDFDPIDDVTIDNNYLRANNSSISYCLYGGASSSKPYEASNVRVTNNVFERGANRKCGVYGPVTSFDRNAAGNQWSGNVWDSGEAVNP</sequence>
<dbReference type="EMBL" id="JACXYZ010000001">
    <property type="protein sequence ID" value="MBD3923133.1"/>
    <property type="molecule type" value="Genomic_DNA"/>
</dbReference>
<protein>
    <submittedName>
        <fullName evidence="3">DUF4082 domain-containing protein</fullName>
    </submittedName>
</protein>
<proteinExistence type="predicted"/>
<dbReference type="Proteomes" id="UP000618818">
    <property type="component" value="Unassembled WGS sequence"/>
</dbReference>
<reference evidence="3 4" key="1">
    <citation type="submission" date="2020-09" db="EMBL/GenBank/DDBJ databases">
        <title>novel species in genus Nocardioides.</title>
        <authorList>
            <person name="Zhang G."/>
        </authorList>
    </citation>
    <scope>NUCLEOTIDE SEQUENCE [LARGE SCALE GENOMIC DNA]</scope>
    <source>
        <strain evidence="3 4">KCTC 39551</strain>
    </source>
</reference>
<accession>A0ABR8N4N6</accession>
<dbReference type="InterPro" id="IPR011050">
    <property type="entry name" value="Pectin_lyase_fold/virulence"/>
</dbReference>
<evidence type="ECO:0000313" key="3">
    <source>
        <dbReference type="EMBL" id="MBD3923133.1"/>
    </source>
</evidence>
<evidence type="ECO:0000256" key="1">
    <source>
        <dbReference type="SAM" id="MobiDB-lite"/>
    </source>
</evidence>
<keyword evidence="4" id="KW-1185">Reference proteome</keyword>
<feature type="compositionally biased region" description="Pro residues" evidence="1">
    <location>
        <begin position="225"/>
        <end position="240"/>
    </location>
</feature>
<feature type="region of interest" description="Disordered" evidence="1">
    <location>
        <begin position="170"/>
        <end position="201"/>
    </location>
</feature>
<dbReference type="InterPro" id="IPR025141">
    <property type="entry name" value="DUF4082"/>
</dbReference>
<organism evidence="3 4">
    <name type="scientific">Nocardioides cavernae</name>
    <dbReference type="NCBI Taxonomy" id="1921566"/>
    <lineage>
        <taxon>Bacteria</taxon>
        <taxon>Bacillati</taxon>
        <taxon>Actinomycetota</taxon>
        <taxon>Actinomycetes</taxon>
        <taxon>Propionibacteriales</taxon>
        <taxon>Nocardioidaceae</taxon>
        <taxon>Nocardioides</taxon>
    </lineage>
</organism>
<name>A0ABR8N4N6_9ACTN</name>
<evidence type="ECO:0000313" key="4">
    <source>
        <dbReference type="Proteomes" id="UP000618818"/>
    </source>
</evidence>
<dbReference type="Pfam" id="PF13313">
    <property type="entry name" value="DUF4082"/>
    <property type="match status" value="1"/>
</dbReference>
<dbReference type="SUPFAM" id="SSF51126">
    <property type="entry name" value="Pectin lyase-like"/>
    <property type="match status" value="1"/>
</dbReference>
<evidence type="ECO:0000259" key="2">
    <source>
        <dbReference type="Pfam" id="PF13313"/>
    </source>
</evidence>
<feature type="domain" description="DUF4082" evidence="2">
    <location>
        <begin position="71"/>
        <end position="211"/>
    </location>
</feature>
<dbReference type="RefSeq" id="WP_191193034.1">
    <property type="nucleotide sequence ID" value="NZ_JACXYZ010000001.1"/>
</dbReference>
<comment type="caution">
    <text evidence="3">The sequence shown here is derived from an EMBL/GenBank/DDBJ whole genome shotgun (WGS) entry which is preliminary data.</text>
</comment>